<evidence type="ECO:0000256" key="5">
    <source>
        <dbReference type="ARBA" id="ARBA00023136"/>
    </source>
</evidence>
<dbReference type="GO" id="GO:0035269">
    <property type="term" value="P:protein O-linked glycosylation via mannose"/>
    <property type="evidence" value="ECO:0007669"/>
    <property type="project" value="TreeGrafter"/>
</dbReference>
<dbReference type="Proteomes" id="UP000078348">
    <property type="component" value="Unassembled WGS sequence"/>
</dbReference>
<dbReference type="AlphaFoldDB" id="A0A196SH45"/>
<dbReference type="SUPFAM" id="SSF53448">
    <property type="entry name" value="Nucleotide-diphospho-sugar transferases"/>
    <property type="match status" value="1"/>
</dbReference>
<gene>
    <name evidence="9" type="ORF">AV274_1879</name>
</gene>
<dbReference type="PANTHER" id="PTHR12270">
    <property type="entry name" value="GLYCOSYLTRANSFERASE-RELATED"/>
    <property type="match status" value="1"/>
</dbReference>
<keyword evidence="2 8" id="KW-0812">Transmembrane</keyword>
<feature type="transmembrane region" description="Helical" evidence="8">
    <location>
        <begin position="58"/>
        <end position="78"/>
    </location>
</feature>
<evidence type="ECO:0000313" key="10">
    <source>
        <dbReference type="Proteomes" id="UP000078348"/>
    </source>
</evidence>
<accession>A0A196SH45</accession>
<evidence type="ECO:0000313" key="9">
    <source>
        <dbReference type="EMBL" id="OAO16348.1"/>
    </source>
</evidence>
<keyword evidence="9" id="KW-0808">Transferase</keyword>
<name>A0A196SH45_BLAHN</name>
<protein>
    <submittedName>
        <fullName evidence="9">Glycosyltransferase-like protein LARGE1</fullName>
    </submittedName>
</protein>
<dbReference type="GO" id="GO:0042285">
    <property type="term" value="F:xylosyltransferase activity"/>
    <property type="evidence" value="ECO:0007669"/>
    <property type="project" value="TreeGrafter"/>
</dbReference>
<evidence type="ECO:0000256" key="6">
    <source>
        <dbReference type="ARBA" id="ARBA00023180"/>
    </source>
</evidence>
<evidence type="ECO:0000256" key="3">
    <source>
        <dbReference type="ARBA" id="ARBA00022968"/>
    </source>
</evidence>
<dbReference type="GO" id="GO:0016020">
    <property type="term" value="C:membrane"/>
    <property type="evidence" value="ECO:0007669"/>
    <property type="project" value="UniProtKB-SubCell"/>
</dbReference>
<evidence type="ECO:0000256" key="1">
    <source>
        <dbReference type="ARBA" id="ARBA00004606"/>
    </source>
</evidence>
<proteinExistence type="predicted"/>
<keyword evidence="10" id="KW-1185">Reference proteome</keyword>
<keyword evidence="4 8" id="KW-1133">Transmembrane helix</keyword>
<sequence length="564" mass="64937">MQGIVLSSPLYHNRVTPTQNAPFPFNSSIALKRAPFLSISFILSSLKPFIHFMARSRFIPIILCFLLLSLSILFRVSLNRIGGYLTSNVEYVLGSSSSSLPTTGEEQPRGIQVNPEKVPTPPSTVLPEASPFPSTDEHPENTPIEEDTIPTTNLPPSPTITTPLNTTQPPSSLWTRHPRNTKPHSPYNDIYRNTRNPHSIARHGEFEFRQDHRLKYYVGSTPASAPQNQTAFPSSFDVTMISQTSTERLFYFPHLLGRWGGFMSITIFVHQKEQAEVEAFIAQGAFPARLRLTLYVVDVGRPDCVFHRAGRKLKCIPEKIYPLNRLRNLAIANVLTSHFVVFDMDMWPARNAYQTLITLPQTYLANPYNVMIVPAFSMPPNYFYSRKCTTLQSCIELVMQDYPETKSDMVRCLRSSGCTIFRPLSLTHNYLPKKWTSFGANVKYTRVPCFKERFLEPYVMVKRSEYLPRFDERFINYGFNKVQWIEHLRYLGYEFSVLAQSYAVDMPHSLSDYAKKYNAGFKRNHVDMLTLYRRFLYDLRQSEKDESRILLCLPASINLNTFRH</sequence>
<evidence type="ECO:0000256" key="2">
    <source>
        <dbReference type="ARBA" id="ARBA00022692"/>
    </source>
</evidence>
<dbReference type="InterPro" id="IPR051292">
    <property type="entry name" value="Xyl/GlcA_transferase"/>
</dbReference>
<comment type="caution">
    <text evidence="9">The sequence shown here is derived from an EMBL/GenBank/DDBJ whole genome shotgun (WGS) entry which is preliminary data.</text>
</comment>
<evidence type="ECO:0000256" key="8">
    <source>
        <dbReference type="SAM" id="Phobius"/>
    </source>
</evidence>
<keyword evidence="6" id="KW-0325">Glycoprotein</keyword>
<keyword evidence="3" id="KW-0735">Signal-anchor</keyword>
<comment type="subcellular location">
    <subcellularLocation>
        <location evidence="1">Membrane</location>
        <topology evidence="1">Single-pass type II membrane protein</topology>
    </subcellularLocation>
</comment>
<evidence type="ECO:0000256" key="4">
    <source>
        <dbReference type="ARBA" id="ARBA00022989"/>
    </source>
</evidence>
<dbReference type="PANTHER" id="PTHR12270:SF52">
    <property type="entry name" value="GLYCOSYLTRANSFERASE-LIKE PROTEIN GNT13-RELATED"/>
    <property type="match status" value="1"/>
</dbReference>
<feature type="compositionally biased region" description="Polar residues" evidence="7">
    <location>
        <begin position="159"/>
        <end position="174"/>
    </location>
</feature>
<dbReference type="GO" id="GO:0015020">
    <property type="term" value="F:glucuronosyltransferase activity"/>
    <property type="evidence" value="ECO:0007669"/>
    <property type="project" value="TreeGrafter"/>
</dbReference>
<feature type="region of interest" description="Disordered" evidence="7">
    <location>
        <begin position="97"/>
        <end position="195"/>
    </location>
</feature>
<dbReference type="EMBL" id="LXWW01000085">
    <property type="protein sequence ID" value="OAO16348.1"/>
    <property type="molecule type" value="Genomic_DNA"/>
</dbReference>
<dbReference type="InterPro" id="IPR029044">
    <property type="entry name" value="Nucleotide-diphossugar_trans"/>
</dbReference>
<dbReference type="OrthoDB" id="205012at2759"/>
<evidence type="ECO:0000256" key="7">
    <source>
        <dbReference type="SAM" id="MobiDB-lite"/>
    </source>
</evidence>
<reference evidence="9 10" key="1">
    <citation type="submission" date="2016-05" db="EMBL/GenBank/DDBJ databases">
        <title>Nuclear genome of Blastocystis sp. subtype 1 NandII.</title>
        <authorList>
            <person name="Gentekaki E."/>
            <person name="Curtis B."/>
            <person name="Stairs C."/>
            <person name="Eme L."/>
            <person name="Herman E."/>
            <person name="Klimes V."/>
            <person name="Arias M.C."/>
            <person name="Elias M."/>
            <person name="Hilliou F."/>
            <person name="Klute M."/>
            <person name="Malik S.-B."/>
            <person name="Pightling A."/>
            <person name="Rachubinski R."/>
            <person name="Salas D."/>
            <person name="Schlacht A."/>
            <person name="Suga H."/>
            <person name="Archibald J."/>
            <person name="Ball S.G."/>
            <person name="Clark G."/>
            <person name="Dacks J."/>
            <person name="Van Der Giezen M."/>
            <person name="Tsaousis A."/>
            <person name="Roger A."/>
        </authorList>
    </citation>
    <scope>NUCLEOTIDE SEQUENCE [LARGE SCALE GENOMIC DNA]</scope>
    <source>
        <strain evidence="10">ATCC 50177 / NandII</strain>
    </source>
</reference>
<organism evidence="9 10">
    <name type="scientific">Blastocystis sp. subtype 1 (strain ATCC 50177 / NandII)</name>
    <dbReference type="NCBI Taxonomy" id="478820"/>
    <lineage>
        <taxon>Eukaryota</taxon>
        <taxon>Sar</taxon>
        <taxon>Stramenopiles</taxon>
        <taxon>Bigyra</taxon>
        <taxon>Opalozoa</taxon>
        <taxon>Opalinata</taxon>
        <taxon>Blastocystidae</taxon>
        <taxon>Blastocystis</taxon>
    </lineage>
</organism>
<dbReference type="Pfam" id="PF13896">
    <property type="entry name" value="Glyco_transf_49"/>
    <property type="match status" value="1"/>
</dbReference>
<keyword evidence="5 8" id="KW-0472">Membrane</keyword>